<feature type="transmembrane region" description="Helical" evidence="2">
    <location>
        <begin position="6"/>
        <end position="27"/>
    </location>
</feature>
<dbReference type="Proteomes" id="UP000219439">
    <property type="component" value="Unassembled WGS sequence"/>
</dbReference>
<evidence type="ECO:0000256" key="1">
    <source>
        <dbReference type="SAM" id="MobiDB-lite"/>
    </source>
</evidence>
<reference evidence="3 4" key="1">
    <citation type="submission" date="2017-09" db="EMBL/GenBank/DDBJ databases">
        <authorList>
            <person name="Ehlers B."/>
            <person name="Leendertz F.H."/>
        </authorList>
    </citation>
    <scope>NUCLEOTIDE SEQUENCE [LARGE SCALE GENOMIC DNA]</scope>
    <source>
        <strain evidence="3 4">DSM 18289</strain>
    </source>
</reference>
<organism evidence="3 4">
    <name type="scientific">Cohaesibacter gelatinilyticus</name>
    <dbReference type="NCBI Taxonomy" id="372072"/>
    <lineage>
        <taxon>Bacteria</taxon>
        <taxon>Pseudomonadati</taxon>
        <taxon>Pseudomonadota</taxon>
        <taxon>Alphaproteobacteria</taxon>
        <taxon>Hyphomicrobiales</taxon>
        <taxon>Cohaesibacteraceae</taxon>
    </lineage>
</organism>
<dbReference type="SUPFAM" id="SSF57997">
    <property type="entry name" value="Tropomyosin"/>
    <property type="match status" value="1"/>
</dbReference>
<dbReference type="EMBL" id="OBEL01000006">
    <property type="protein sequence ID" value="SNZ21038.1"/>
    <property type="molecule type" value="Genomic_DNA"/>
</dbReference>
<keyword evidence="2" id="KW-1133">Transmembrane helix</keyword>
<sequence length="427" mass="48382">MIESALYILLGFIIAILMMLVVVPMIWRRAVRLTEKRVLGEIPISYSELQAEKDMQRAEQAITQRRLEVSVESQREQLTLNSIKIDRLKQTIEERNSSITDHQKIISDLENSLANKGDDYLHQAGQLEQSRTSVAQARERIAELEQIKTDLETDILHFETEQSEQKVELVAQLARIEAARGEISELNQALKTETDSRKEVESRLSQKNSDFDRIKERLDTLDEKLNQLQSEAADKDSEIATLKQRVKRLQGARNNSSSDDQARLAETEARRVEAEAKISSLTLQLSNQGDNADDENSREAVRKALEADNIRLNKQINTLQSTLKELHDKYDELSKNQSPAQSESPLTPSEHQLREEMKKIAAQVTVAAMKQEAEPSKIAAILDDNKQNKQQEDPLSKVLSLAGHITNLAKSSDESQEEQPEQNEQAS</sequence>
<feature type="compositionally biased region" description="Polar residues" evidence="1">
    <location>
        <begin position="335"/>
        <end position="350"/>
    </location>
</feature>
<accession>A0A285PHY9</accession>
<dbReference type="Gene3D" id="1.10.287.1490">
    <property type="match status" value="1"/>
</dbReference>
<protein>
    <submittedName>
        <fullName evidence="3">Uncharacterized protein</fullName>
    </submittedName>
</protein>
<evidence type="ECO:0000256" key="2">
    <source>
        <dbReference type="SAM" id="Phobius"/>
    </source>
</evidence>
<dbReference type="OrthoDB" id="7826912at2"/>
<dbReference type="RefSeq" id="WP_097155400.1">
    <property type="nucleotide sequence ID" value="NZ_OBEL01000006.1"/>
</dbReference>
<keyword evidence="4" id="KW-1185">Reference proteome</keyword>
<name>A0A285PHY9_9HYPH</name>
<gene>
    <name evidence="3" type="ORF">SAMN06265368_4152</name>
</gene>
<feature type="region of interest" description="Disordered" evidence="1">
    <location>
        <begin position="332"/>
        <end position="353"/>
    </location>
</feature>
<evidence type="ECO:0000313" key="4">
    <source>
        <dbReference type="Proteomes" id="UP000219439"/>
    </source>
</evidence>
<feature type="region of interest" description="Disordered" evidence="1">
    <location>
        <begin position="404"/>
        <end position="427"/>
    </location>
</feature>
<evidence type="ECO:0000313" key="3">
    <source>
        <dbReference type="EMBL" id="SNZ21038.1"/>
    </source>
</evidence>
<keyword evidence="2" id="KW-0472">Membrane</keyword>
<dbReference type="AlphaFoldDB" id="A0A285PHY9"/>
<proteinExistence type="predicted"/>
<keyword evidence="2" id="KW-0812">Transmembrane</keyword>